<dbReference type="OrthoDB" id="9811006at2"/>
<evidence type="ECO:0000256" key="1">
    <source>
        <dbReference type="SAM" id="SignalP"/>
    </source>
</evidence>
<dbReference type="SUPFAM" id="SSF101874">
    <property type="entry name" value="YceI-like"/>
    <property type="match status" value="1"/>
</dbReference>
<dbReference type="InterPro" id="IPR036761">
    <property type="entry name" value="TTHA0802/YceI-like_sf"/>
</dbReference>
<comment type="caution">
    <text evidence="3">The sequence shown here is derived from an EMBL/GenBank/DDBJ whole genome shotgun (WGS) entry which is preliminary data.</text>
</comment>
<feature type="domain" description="Lipid/polyisoprenoid-binding YceI-like" evidence="2">
    <location>
        <begin position="26"/>
        <end position="184"/>
    </location>
</feature>
<dbReference type="PANTHER" id="PTHR34406">
    <property type="entry name" value="PROTEIN YCEI"/>
    <property type="match status" value="1"/>
</dbReference>
<dbReference type="SMART" id="SM00867">
    <property type="entry name" value="YceI"/>
    <property type="match status" value="1"/>
</dbReference>
<name>A0A511B6X7_9PROT</name>
<proteinExistence type="predicted"/>
<reference evidence="3 4" key="1">
    <citation type="submission" date="2019-07" db="EMBL/GenBank/DDBJ databases">
        <title>Whole genome shotgun sequence of Gluconobacter kanchanaburiensis NBRC 103587.</title>
        <authorList>
            <person name="Hosoyama A."/>
            <person name="Uohara A."/>
            <person name="Ohji S."/>
            <person name="Ichikawa N."/>
        </authorList>
    </citation>
    <scope>NUCLEOTIDE SEQUENCE [LARGE SCALE GENOMIC DNA]</scope>
    <source>
        <strain evidence="3 4">NBRC 103587</strain>
    </source>
</reference>
<evidence type="ECO:0000259" key="2">
    <source>
        <dbReference type="SMART" id="SM00867"/>
    </source>
</evidence>
<evidence type="ECO:0000313" key="3">
    <source>
        <dbReference type="EMBL" id="GEK96220.1"/>
    </source>
</evidence>
<organism evidence="3 4">
    <name type="scientific">Gluconobacter kanchanaburiensis NBRC 103587</name>
    <dbReference type="NCBI Taxonomy" id="1307948"/>
    <lineage>
        <taxon>Bacteria</taxon>
        <taxon>Pseudomonadati</taxon>
        <taxon>Pseudomonadota</taxon>
        <taxon>Alphaproteobacteria</taxon>
        <taxon>Acetobacterales</taxon>
        <taxon>Acetobacteraceae</taxon>
        <taxon>Gluconobacter</taxon>
    </lineage>
</organism>
<keyword evidence="4" id="KW-1185">Reference proteome</keyword>
<dbReference type="RefSeq" id="WP_146860640.1">
    <property type="nucleotide sequence ID" value="NZ_BARK01000018.1"/>
</dbReference>
<dbReference type="Gene3D" id="2.40.128.110">
    <property type="entry name" value="Lipid/polyisoprenoid-binding, YceI-like"/>
    <property type="match status" value="1"/>
</dbReference>
<dbReference type="AlphaFoldDB" id="A0A511B6X7"/>
<dbReference type="PANTHER" id="PTHR34406:SF1">
    <property type="entry name" value="PROTEIN YCEI"/>
    <property type="match status" value="1"/>
</dbReference>
<feature type="chain" id="PRO_5022128270" description="Lipid/polyisoprenoid-binding YceI-like domain-containing protein" evidence="1">
    <location>
        <begin position="23"/>
        <end position="184"/>
    </location>
</feature>
<protein>
    <recommendedName>
        <fullName evidence="2">Lipid/polyisoprenoid-binding YceI-like domain-containing protein</fullName>
    </recommendedName>
</protein>
<dbReference type="EMBL" id="BJVA01000006">
    <property type="protein sequence ID" value="GEK96220.1"/>
    <property type="molecule type" value="Genomic_DNA"/>
</dbReference>
<dbReference type="Pfam" id="PF04264">
    <property type="entry name" value="YceI"/>
    <property type="match status" value="1"/>
</dbReference>
<sequence>MKYGLFPVIFILCLMFCRQASAARQDLVLSPVNTQARLYARSALTDVDGSFDDVSGALTYDLDRQSCHVELTMNVASLKVGSAVMKQIMLSGLMLDSDTHPVMKYVGDCRPRIVRGRLHTELAGTLSMRGQTHPLVLATDLRFQGNTLMRIVSHGTFDQRQWGMSTLLHSVNPMVKVETVILMK</sequence>
<evidence type="ECO:0000313" key="4">
    <source>
        <dbReference type="Proteomes" id="UP000321079"/>
    </source>
</evidence>
<accession>A0A511B6X7</accession>
<keyword evidence="1" id="KW-0732">Signal</keyword>
<feature type="signal peptide" evidence="1">
    <location>
        <begin position="1"/>
        <end position="22"/>
    </location>
</feature>
<dbReference type="InterPro" id="IPR007372">
    <property type="entry name" value="Lipid/polyisoprenoid-bd_YceI"/>
</dbReference>
<dbReference type="Proteomes" id="UP000321079">
    <property type="component" value="Unassembled WGS sequence"/>
</dbReference>
<gene>
    <name evidence="3" type="ORF">GKA01_14170</name>
</gene>